<name>A0A382JLD6_9ZZZZ</name>
<feature type="non-terminal residue" evidence="2">
    <location>
        <position position="89"/>
    </location>
</feature>
<dbReference type="EMBL" id="UINC01074942">
    <property type="protein sequence ID" value="SVC12636.1"/>
    <property type="molecule type" value="Genomic_DNA"/>
</dbReference>
<gene>
    <name evidence="2" type="ORF">METZ01_LOCUS265490</name>
</gene>
<accession>A0A382JLD6</accession>
<evidence type="ECO:0000313" key="2">
    <source>
        <dbReference type="EMBL" id="SVC12636.1"/>
    </source>
</evidence>
<dbReference type="GO" id="GO:0019752">
    <property type="term" value="P:carboxylic acid metabolic process"/>
    <property type="evidence" value="ECO:0007669"/>
    <property type="project" value="TreeGrafter"/>
</dbReference>
<evidence type="ECO:0008006" key="3">
    <source>
        <dbReference type="Google" id="ProtNLM"/>
    </source>
</evidence>
<reference evidence="2" key="1">
    <citation type="submission" date="2018-05" db="EMBL/GenBank/DDBJ databases">
        <authorList>
            <person name="Lanie J.A."/>
            <person name="Ng W.-L."/>
            <person name="Kazmierczak K.M."/>
            <person name="Andrzejewski T.M."/>
            <person name="Davidsen T.M."/>
            <person name="Wayne K.J."/>
            <person name="Tettelin H."/>
            <person name="Glass J.I."/>
            <person name="Rusch D."/>
            <person name="Podicherti R."/>
            <person name="Tsui H.-C.T."/>
            <person name="Winkler M.E."/>
        </authorList>
    </citation>
    <scope>NUCLEOTIDE SEQUENCE</scope>
</reference>
<dbReference type="AlphaFoldDB" id="A0A382JLD6"/>
<protein>
    <recommendedName>
        <fullName evidence="3">Sulfotransferase family protein</fullName>
    </recommendedName>
</protein>
<sequence length="89" mass="10388">MGEVRIAMWSGPRNISTALMRSFGNRPDTFVTDEPLYGHFLNKTGIQHPGKEEIIQSQNTDWHEVTRWLCGEIPNNKTVWYQKHMAHHL</sequence>
<dbReference type="InterPro" id="IPR050571">
    <property type="entry name" value="Class-IV_PLP-Dep_Aminotrnsfr"/>
</dbReference>
<organism evidence="2">
    <name type="scientific">marine metagenome</name>
    <dbReference type="NCBI Taxonomy" id="408172"/>
    <lineage>
        <taxon>unclassified sequences</taxon>
        <taxon>metagenomes</taxon>
        <taxon>ecological metagenomes</taxon>
    </lineage>
</organism>
<dbReference type="PANTHER" id="PTHR42743:SF11">
    <property type="entry name" value="AMINODEOXYCHORISMATE LYASE"/>
    <property type="match status" value="1"/>
</dbReference>
<evidence type="ECO:0000256" key="1">
    <source>
        <dbReference type="ARBA" id="ARBA00009320"/>
    </source>
</evidence>
<proteinExistence type="inferred from homology"/>
<comment type="similarity">
    <text evidence="1">Belongs to the class-IV pyridoxal-phosphate-dependent aminotransferase family.</text>
</comment>
<dbReference type="Pfam" id="PF19798">
    <property type="entry name" value="Sulfotransfer_5"/>
    <property type="match status" value="1"/>
</dbReference>
<dbReference type="PANTHER" id="PTHR42743">
    <property type="entry name" value="AMINO-ACID AMINOTRANSFERASE"/>
    <property type="match status" value="1"/>
</dbReference>